<keyword evidence="5" id="KW-1185">Reference proteome</keyword>
<evidence type="ECO:0000259" key="3">
    <source>
        <dbReference type="Pfam" id="PF05170"/>
    </source>
</evidence>
<comment type="caution">
    <text evidence="4">The sequence shown here is derived from an EMBL/GenBank/DDBJ whole genome shotgun (WGS) entry which is preliminary data.</text>
</comment>
<proteinExistence type="predicted"/>
<dbReference type="PANTHER" id="PTHR30441">
    <property type="entry name" value="DUF748 DOMAIN-CONTAINING PROTEIN"/>
    <property type="match status" value="1"/>
</dbReference>
<name>A0ABT1W739_9PROT</name>
<feature type="domain" description="AsmA" evidence="3">
    <location>
        <begin position="10"/>
        <end position="551"/>
    </location>
</feature>
<evidence type="ECO:0000256" key="2">
    <source>
        <dbReference type="SAM" id="Phobius"/>
    </source>
</evidence>
<dbReference type="PANTHER" id="PTHR30441:SF9">
    <property type="entry name" value="ASMA FAMILY PROTEIN YHJG"/>
    <property type="match status" value="1"/>
</dbReference>
<feature type="transmembrane region" description="Helical" evidence="2">
    <location>
        <begin position="16"/>
        <end position="35"/>
    </location>
</feature>
<evidence type="ECO:0000256" key="1">
    <source>
        <dbReference type="SAM" id="MobiDB-lite"/>
    </source>
</evidence>
<organism evidence="4 5">
    <name type="scientific">Endosaccharibacter trunci</name>
    <dbReference type="NCBI Taxonomy" id="2812733"/>
    <lineage>
        <taxon>Bacteria</taxon>
        <taxon>Pseudomonadati</taxon>
        <taxon>Pseudomonadota</taxon>
        <taxon>Alphaproteobacteria</taxon>
        <taxon>Acetobacterales</taxon>
        <taxon>Acetobacteraceae</taxon>
        <taxon>Endosaccharibacter</taxon>
    </lineage>
</organism>
<feature type="region of interest" description="Disordered" evidence="1">
    <location>
        <begin position="132"/>
        <end position="151"/>
    </location>
</feature>
<protein>
    <submittedName>
        <fullName evidence="4">AsmA family protein</fullName>
    </submittedName>
</protein>
<dbReference type="InterPro" id="IPR007844">
    <property type="entry name" value="AsmA"/>
</dbReference>
<keyword evidence="2" id="KW-0812">Transmembrane</keyword>
<dbReference type="Pfam" id="PF05170">
    <property type="entry name" value="AsmA"/>
    <property type="match status" value="1"/>
</dbReference>
<evidence type="ECO:0000313" key="5">
    <source>
        <dbReference type="Proteomes" id="UP001524587"/>
    </source>
</evidence>
<keyword evidence="2" id="KW-0472">Membrane</keyword>
<dbReference type="RefSeq" id="WP_422864163.1">
    <property type="nucleotide sequence ID" value="NZ_JAMSKV010000007.1"/>
</dbReference>
<dbReference type="EMBL" id="JAMSKV010000007">
    <property type="protein sequence ID" value="MCQ8278682.1"/>
    <property type="molecule type" value="Genomic_DNA"/>
</dbReference>
<keyword evidence="2" id="KW-1133">Transmembrane helix</keyword>
<gene>
    <name evidence="4" type="ORF">NFI95_09480</name>
</gene>
<sequence length="677" mass="71592">MADTPTRRRTILKRSGIGAGVFVLLIVLLILFWSWDWFIPLVESRASAAIGRNVTIAHLHVRLGRVTRIVADDVEVDGTQQFPDKLAKVKALEIAIEVLPLIRHRDIVIPLIDVRQPAVRILGDSKGNNNFTFETGSGGKSKENQSSSGPQLGVLKIEDGHIHVDDPKFKALADIDVETRGAPDPFVTPLPKNQGEIVADGKGRYAGQPVTLRFVGGAILSLRDKTRPYPIDLQLANGPTHVRLKGTIEQPLTFGGARLSLNFAGPDMSLLYPLTGVPIPQTPPYKVTGQFDYSKSLIAFRDFEGKVGNSDLGGTISAVPARIPTINADLHSRNVDLADLGGFVGSKVPGKADTKTEAQKKAAGAAKSGSVLPDTPINVPKVKAANIHLTYRGSHIENPDVPLDDITARLDIDNGVIDLKQLDFKVGTGRIASSVFIDPDNGMRTKAHADFDHLDLSRIMQATHAFHGQGVLGGKADLVSNGNSVAKIMANGSGGLTLVMSGGGDISALLPDLAGLEIGKAILSAIGMPSRTPVQCFVADLPLKNGIMSTDAFLLQTGEARTVGQGTVNFRDQTIDYSLTTRSTHFSVGSLPGPINITGKLSSPSITPGAEVAARTGAATALGVVLPPLALLPTVQFGVGEAGACRAALSDVQEHPAAHGQAGTRSRAAHHPRHTHH</sequence>
<feature type="compositionally biased region" description="Basic residues" evidence="1">
    <location>
        <begin position="667"/>
        <end position="677"/>
    </location>
</feature>
<dbReference type="InterPro" id="IPR052894">
    <property type="entry name" value="AsmA-related"/>
</dbReference>
<feature type="region of interest" description="Disordered" evidence="1">
    <location>
        <begin position="653"/>
        <end position="677"/>
    </location>
</feature>
<reference evidence="4 5" key="1">
    <citation type="submission" date="2022-06" db="EMBL/GenBank/DDBJ databases">
        <title>Endosaccharibacter gen. nov., sp. nov., endophytic bacteria isolated from sugarcane.</title>
        <authorList>
            <person name="Pitiwittayakul N."/>
            <person name="Yukphan P."/>
            <person name="Charoenyingcharoen P."/>
            <person name="Tanasupawat S."/>
        </authorList>
    </citation>
    <scope>NUCLEOTIDE SEQUENCE [LARGE SCALE GENOMIC DNA]</scope>
    <source>
        <strain evidence="4 5">KSS8</strain>
    </source>
</reference>
<evidence type="ECO:0000313" key="4">
    <source>
        <dbReference type="EMBL" id="MCQ8278682.1"/>
    </source>
</evidence>
<accession>A0ABT1W739</accession>
<dbReference type="Proteomes" id="UP001524587">
    <property type="component" value="Unassembled WGS sequence"/>
</dbReference>